<accession>A0A521CZD2</accession>
<keyword evidence="6" id="KW-0418">Kinase</keyword>
<dbReference type="EMBL" id="FXTH01000008">
    <property type="protein sequence ID" value="SMO64784.1"/>
    <property type="molecule type" value="Genomic_DNA"/>
</dbReference>
<feature type="domain" description="PAC" evidence="13">
    <location>
        <begin position="214"/>
        <end position="266"/>
    </location>
</feature>
<dbReference type="InterPro" id="IPR005467">
    <property type="entry name" value="His_kinase_dom"/>
</dbReference>
<dbReference type="GO" id="GO:0000155">
    <property type="term" value="F:phosphorelay sensor kinase activity"/>
    <property type="evidence" value="ECO:0007669"/>
    <property type="project" value="InterPro"/>
</dbReference>
<comment type="catalytic activity">
    <reaction evidence="1">
        <text>ATP + protein L-histidine = ADP + protein N-phospho-L-histidine.</text>
        <dbReference type="EC" id="2.7.13.3"/>
    </reaction>
</comment>
<evidence type="ECO:0000256" key="7">
    <source>
        <dbReference type="ARBA" id="ARBA00022840"/>
    </source>
</evidence>
<dbReference type="Gene3D" id="3.30.565.10">
    <property type="entry name" value="Histidine kinase-like ATPase, C-terminal domain"/>
    <property type="match status" value="1"/>
</dbReference>
<dbReference type="Pfam" id="PF02518">
    <property type="entry name" value="HATPase_c"/>
    <property type="match status" value="1"/>
</dbReference>
<evidence type="ECO:0000256" key="9">
    <source>
        <dbReference type="PROSITE-ProRule" id="PRU00169"/>
    </source>
</evidence>
<dbReference type="GO" id="GO:0046983">
    <property type="term" value="F:protein dimerization activity"/>
    <property type="evidence" value="ECO:0007669"/>
    <property type="project" value="InterPro"/>
</dbReference>
<evidence type="ECO:0000259" key="10">
    <source>
        <dbReference type="PROSITE" id="PS50109"/>
    </source>
</evidence>
<dbReference type="PANTHER" id="PTHR24421:SF10">
    <property type="entry name" value="NITRATE_NITRITE SENSOR PROTEIN NARQ"/>
    <property type="match status" value="1"/>
</dbReference>
<dbReference type="InterPro" id="IPR036890">
    <property type="entry name" value="HATPase_C_sf"/>
</dbReference>
<dbReference type="PROSITE" id="PS50112">
    <property type="entry name" value="PAS"/>
    <property type="match status" value="1"/>
</dbReference>
<dbReference type="SMART" id="SM00091">
    <property type="entry name" value="PAS"/>
    <property type="match status" value="2"/>
</dbReference>
<protein>
    <recommendedName>
        <fullName evidence="2">histidine kinase</fullName>
        <ecNumber evidence="2">2.7.13.3</ecNumber>
    </recommendedName>
</protein>
<dbReference type="InterPro" id="IPR000014">
    <property type="entry name" value="PAS"/>
</dbReference>
<reference evidence="14 15" key="1">
    <citation type="submission" date="2017-05" db="EMBL/GenBank/DDBJ databases">
        <authorList>
            <person name="Varghese N."/>
            <person name="Submissions S."/>
        </authorList>
    </citation>
    <scope>NUCLEOTIDE SEQUENCE [LARGE SCALE GENOMIC DNA]</scope>
    <source>
        <strain evidence="14 15">DSM 21194</strain>
    </source>
</reference>
<proteinExistence type="predicted"/>
<dbReference type="Pfam" id="PF13426">
    <property type="entry name" value="PAS_9"/>
    <property type="match status" value="1"/>
</dbReference>
<feature type="domain" description="PAS" evidence="12">
    <location>
        <begin position="267"/>
        <end position="326"/>
    </location>
</feature>
<dbReference type="Pfam" id="PF07730">
    <property type="entry name" value="HisKA_3"/>
    <property type="match status" value="1"/>
</dbReference>
<sequence length="599" mass="67861">MDDLEQIKTLLIEDNPGDARLIEEYLKESFFEFKPTLTLADTLEKGMSFLQEKDFDVILLDLSLPDSFGLATFDAIHKTTETVPVIVLTGLDDEKLGIEAVQAGAQDFLKKKDIDAILLGRAILYAMQRHQLTLRLEKSQQRLQQAQELAHLGNYELDLESGEITWSDETFRIFEMDPEEPAPTYEELKPIIIPEYREDIDAAIREVQERGQRGYLELGITTKSGKTKYLYSIVDPIKDKNGEVVKLFGTTQDITDRKRAELQLRENERRYRMLFQGTTDEILVFQVDDNREPLPFLDVNDIACELLGYSHEELLEKTLYDIVAAEKDEIQKRIADVIDSGKRIHESQHITKEDEVIPLEISARSFSYNGRPTIISIGRDVRDRRKLEQEILNISEQERQRIGRDMHDGLGQMLTGIGLIAQSLSNKLESQGAEGAEKVQEIADLVKEADEYARALTQGLVPVNIESNGLDSALRELTRKLSKMYDIDIQYSNTPEAKVDDNASAVHLYRIAQEAINNAIKHGNASVVHVALNMEKDHIMLHIEDNGQGFPGPEEISDGMGVRIMNFRAQMIGGHLEIKSENGEGTEVFCQMPSADDNR</sequence>
<dbReference type="InterPro" id="IPR050482">
    <property type="entry name" value="Sensor_HK_TwoCompSys"/>
</dbReference>
<dbReference type="InterPro" id="IPR000700">
    <property type="entry name" value="PAS-assoc_C"/>
</dbReference>
<dbReference type="Gene3D" id="3.30.450.20">
    <property type="entry name" value="PAS domain"/>
    <property type="match status" value="2"/>
</dbReference>
<dbReference type="SMART" id="SM00086">
    <property type="entry name" value="PAC"/>
    <property type="match status" value="2"/>
</dbReference>
<evidence type="ECO:0000259" key="12">
    <source>
        <dbReference type="PROSITE" id="PS50112"/>
    </source>
</evidence>
<dbReference type="Proteomes" id="UP000317593">
    <property type="component" value="Unassembled WGS sequence"/>
</dbReference>
<evidence type="ECO:0000259" key="11">
    <source>
        <dbReference type="PROSITE" id="PS50110"/>
    </source>
</evidence>
<evidence type="ECO:0000313" key="14">
    <source>
        <dbReference type="EMBL" id="SMO64784.1"/>
    </source>
</evidence>
<dbReference type="EC" id="2.7.13.3" evidence="2"/>
<dbReference type="SMART" id="SM00448">
    <property type="entry name" value="REC"/>
    <property type="match status" value="1"/>
</dbReference>
<dbReference type="SMART" id="SM00387">
    <property type="entry name" value="HATPase_c"/>
    <property type="match status" value="1"/>
</dbReference>
<dbReference type="PROSITE" id="PS50113">
    <property type="entry name" value="PAC"/>
    <property type="match status" value="1"/>
</dbReference>
<dbReference type="SUPFAM" id="SSF55874">
    <property type="entry name" value="ATPase domain of HSP90 chaperone/DNA topoisomerase II/histidine kinase"/>
    <property type="match status" value="1"/>
</dbReference>
<dbReference type="AlphaFoldDB" id="A0A521CZD2"/>
<evidence type="ECO:0000256" key="3">
    <source>
        <dbReference type="ARBA" id="ARBA00022553"/>
    </source>
</evidence>
<dbReference type="InterPro" id="IPR003594">
    <property type="entry name" value="HATPase_dom"/>
</dbReference>
<dbReference type="InterPro" id="IPR035965">
    <property type="entry name" value="PAS-like_dom_sf"/>
</dbReference>
<dbReference type="GO" id="GO:0005524">
    <property type="term" value="F:ATP binding"/>
    <property type="evidence" value="ECO:0007669"/>
    <property type="project" value="UniProtKB-KW"/>
</dbReference>
<keyword evidence="15" id="KW-1185">Reference proteome</keyword>
<dbReference type="OrthoDB" id="9760839at2"/>
<dbReference type="InterPro" id="IPR001789">
    <property type="entry name" value="Sig_transdc_resp-reg_receiver"/>
</dbReference>
<dbReference type="Pfam" id="PF00072">
    <property type="entry name" value="Response_reg"/>
    <property type="match status" value="1"/>
</dbReference>
<dbReference type="InterPro" id="IPR001610">
    <property type="entry name" value="PAC"/>
</dbReference>
<evidence type="ECO:0000256" key="2">
    <source>
        <dbReference type="ARBA" id="ARBA00012438"/>
    </source>
</evidence>
<dbReference type="CDD" id="cd00130">
    <property type="entry name" value="PAS"/>
    <property type="match status" value="1"/>
</dbReference>
<dbReference type="Gene3D" id="1.20.5.1930">
    <property type="match status" value="1"/>
</dbReference>
<feature type="modified residue" description="4-aspartylphosphate" evidence="9">
    <location>
        <position position="61"/>
    </location>
</feature>
<dbReference type="InterPro" id="IPR011006">
    <property type="entry name" value="CheY-like_superfamily"/>
</dbReference>
<dbReference type="PANTHER" id="PTHR24421">
    <property type="entry name" value="NITRATE/NITRITE SENSOR PROTEIN NARX-RELATED"/>
    <property type="match status" value="1"/>
</dbReference>
<evidence type="ECO:0000256" key="8">
    <source>
        <dbReference type="ARBA" id="ARBA00023012"/>
    </source>
</evidence>
<dbReference type="InterPro" id="IPR013655">
    <property type="entry name" value="PAS_fold_3"/>
</dbReference>
<dbReference type="NCBIfam" id="TIGR00229">
    <property type="entry name" value="sensory_box"/>
    <property type="match status" value="2"/>
</dbReference>
<dbReference type="Gene3D" id="3.40.50.2300">
    <property type="match status" value="1"/>
</dbReference>
<evidence type="ECO:0000256" key="4">
    <source>
        <dbReference type="ARBA" id="ARBA00022679"/>
    </source>
</evidence>
<dbReference type="RefSeq" id="WP_142714468.1">
    <property type="nucleotide sequence ID" value="NZ_FXTH01000008.1"/>
</dbReference>
<feature type="domain" description="Response regulatory" evidence="11">
    <location>
        <begin position="8"/>
        <end position="126"/>
    </location>
</feature>
<evidence type="ECO:0000256" key="5">
    <source>
        <dbReference type="ARBA" id="ARBA00022741"/>
    </source>
</evidence>
<dbReference type="PROSITE" id="PS50109">
    <property type="entry name" value="HIS_KIN"/>
    <property type="match status" value="1"/>
</dbReference>
<organism evidence="14 15">
    <name type="scientific">Fodinibius sediminis</name>
    <dbReference type="NCBI Taxonomy" id="1214077"/>
    <lineage>
        <taxon>Bacteria</taxon>
        <taxon>Pseudomonadati</taxon>
        <taxon>Balneolota</taxon>
        <taxon>Balneolia</taxon>
        <taxon>Balneolales</taxon>
        <taxon>Balneolaceae</taxon>
        <taxon>Fodinibius</taxon>
    </lineage>
</organism>
<evidence type="ECO:0000259" key="13">
    <source>
        <dbReference type="PROSITE" id="PS50113"/>
    </source>
</evidence>
<evidence type="ECO:0000256" key="6">
    <source>
        <dbReference type="ARBA" id="ARBA00022777"/>
    </source>
</evidence>
<dbReference type="GO" id="GO:0016020">
    <property type="term" value="C:membrane"/>
    <property type="evidence" value="ECO:0007669"/>
    <property type="project" value="InterPro"/>
</dbReference>
<dbReference type="CDD" id="cd00156">
    <property type="entry name" value="REC"/>
    <property type="match status" value="1"/>
</dbReference>
<evidence type="ECO:0000256" key="1">
    <source>
        <dbReference type="ARBA" id="ARBA00000085"/>
    </source>
</evidence>
<dbReference type="Gene3D" id="2.10.70.100">
    <property type="match status" value="1"/>
</dbReference>
<feature type="domain" description="Histidine kinase" evidence="10">
    <location>
        <begin position="405"/>
        <end position="596"/>
    </location>
</feature>
<dbReference type="InterPro" id="IPR011712">
    <property type="entry name" value="Sig_transdc_His_kin_sub3_dim/P"/>
</dbReference>
<dbReference type="Pfam" id="PF08447">
    <property type="entry name" value="PAS_3"/>
    <property type="match status" value="1"/>
</dbReference>
<keyword evidence="7" id="KW-0067">ATP-binding</keyword>
<dbReference type="CDD" id="cd16917">
    <property type="entry name" value="HATPase_UhpB-NarQ-NarX-like"/>
    <property type="match status" value="1"/>
</dbReference>
<dbReference type="SUPFAM" id="SSF52172">
    <property type="entry name" value="CheY-like"/>
    <property type="match status" value="1"/>
</dbReference>
<evidence type="ECO:0000313" key="15">
    <source>
        <dbReference type="Proteomes" id="UP000317593"/>
    </source>
</evidence>
<keyword evidence="4" id="KW-0808">Transferase</keyword>
<keyword evidence="8" id="KW-0902">Two-component regulatory system</keyword>
<gene>
    <name evidence="14" type="ORF">SAMN06265218_10840</name>
</gene>
<dbReference type="PROSITE" id="PS50110">
    <property type="entry name" value="RESPONSE_REGULATORY"/>
    <property type="match status" value="1"/>
</dbReference>
<keyword evidence="3 9" id="KW-0597">Phosphoprotein</keyword>
<dbReference type="SUPFAM" id="SSF55785">
    <property type="entry name" value="PYP-like sensor domain (PAS domain)"/>
    <property type="match status" value="2"/>
</dbReference>
<keyword evidence="5" id="KW-0547">Nucleotide-binding</keyword>
<name>A0A521CZD2_9BACT</name>